<feature type="transmembrane region" description="Helical" evidence="1">
    <location>
        <begin position="75"/>
        <end position="98"/>
    </location>
</feature>
<sequence>MAGASERYLLAVACPILLTLAVFFVRPALRTDVLHHTDGATALWVAGPWLLWCLALVCGARYMRRRGYLPSRLGALQWALLNAAVGAVVTLPFTFWVAEATSPGSAGTGEVGLTLPLVAACLLGLAVVSLIRRRTSP</sequence>
<keyword evidence="3" id="KW-1185">Reference proteome</keyword>
<proteinExistence type="predicted"/>
<evidence type="ECO:0000313" key="3">
    <source>
        <dbReference type="Proteomes" id="UP000008366"/>
    </source>
</evidence>
<dbReference type="EMBL" id="BAHD01000040">
    <property type="protein sequence ID" value="GAB96521.1"/>
    <property type="molecule type" value="Genomic_DNA"/>
</dbReference>
<accession>K6WRR4</accession>
<organism evidence="2 3">
    <name type="scientific">Kineosphaera limosa NBRC 100340</name>
    <dbReference type="NCBI Taxonomy" id="1184609"/>
    <lineage>
        <taxon>Bacteria</taxon>
        <taxon>Bacillati</taxon>
        <taxon>Actinomycetota</taxon>
        <taxon>Actinomycetes</taxon>
        <taxon>Micrococcales</taxon>
        <taxon>Dermatophilaceae</taxon>
        <taxon>Kineosphaera</taxon>
    </lineage>
</organism>
<keyword evidence="1" id="KW-0812">Transmembrane</keyword>
<feature type="transmembrane region" description="Helical" evidence="1">
    <location>
        <begin position="113"/>
        <end position="131"/>
    </location>
</feature>
<keyword evidence="1" id="KW-1133">Transmembrane helix</keyword>
<dbReference type="Proteomes" id="UP000008366">
    <property type="component" value="Unassembled WGS sequence"/>
</dbReference>
<name>K6WRR4_9MICO</name>
<comment type="caution">
    <text evidence="2">The sequence shown here is derived from an EMBL/GenBank/DDBJ whole genome shotgun (WGS) entry which is preliminary data.</text>
</comment>
<gene>
    <name evidence="2" type="ORF">KILIM_040_00300</name>
</gene>
<dbReference type="AlphaFoldDB" id="K6WRR4"/>
<evidence type="ECO:0000313" key="2">
    <source>
        <dbReference type="EMBL" id="GAB96521.1"/>
    </source>
</evidence>
<evidence type="ECO:0000256" key="1">
    <source>
        <dbReference type="SAM" id="Phobius"/>
    </source>
</evidence>
<feature type="transmembrane region" description="Helical" evidence="1">
    <location>
        <begin position="7"/>
        <end position="29"/>
    </location>
</feature>
<dbReference type="OrthoDB" id="3744378at2"/>
<reference evidence="2 3" key="1">
    <citation type="submission" date="2012-08" db="EMBL/GenBank/DDBJ databases">
        <title>Whole genome shotgun sequence of Kineosphaera limosa NBRC 100340.</title>
        <authorList>
            <person name="Yoshida I."/>
            <person name="Isaki S."/>
            <person name="Hosoyama A."/>
            <person name="Tsuchikane K."/>
            <person name="Katsumata H."/>
            <person name="Ando Y."/>
            <person name="Ohji S."/>
            <person name="Hamada M."/>
            <person name="Tamura T."/>
            <person name="Yamazoe A."/>
            <person name="Yamazaki S."/>
            <person name="Fujita N."/>
        </authorList>
    </citation>
    <scope>NUCLEOTIDE SEQUENCE [LARGE SCALE GENOMIC DNA]</scope>
    <source>
        <strain evidence="2 3">NBRC 100340</strain>
    </source>
</reference>
<protein>
    <submittedName>
        <fullName evidence="2">Uncharacterized protein</fullName>
    </submittedName>
</protein>
<keyword evidence="1" id="KW-0472">Membrane</keyword>
<dbReference type="RefSeq" id="WP_006593053.1">
    <property type="nucleotide sequence ID" value="NZ_BAHD01000040.1"/>
</dbReference>
<feature type="transmembrane region" description="Helical" evidence="1">
    <location>
        <begin position="41"/>
        <end position="63"/>
    </location>
</feature>